<dbReference type="Gene3D" id="1.10.10.820">
    <property type="match status" value="1"/>
</dbReference>
<comment type="similarity">
    <text evidence="7">Belongs to the TRAFAC class myosin-kinesin ATPase superfamily. Myosin family.</text>
</comment>
<organism evidence="11 12">
    <name type="scientific">Smittium megazygosporum</name>
    <dbReference type="NCBI Taxonomy" id="133381"/>
    <lineage>
        <taxon>Eukaryota</taxon>
        <taxon>Fungi</taxon>
        <taxon>Fungi incertae sedis</taxon>
        <taxon>Zoopagomycota</taxon>
        <taxon>Kickxellomycotina</taxon>
        <taxon>Harpellomycetes</taxon>
        <taxon>Harpellales</taxon>
        <taxon>Legeriomycetaceae</taxon>
        <taxon>Smittium</taxon>
    </lineage>
</organism>
<keyword evidence="12" id="KW-1185">Reference proteome</keyword>
<feature type="compositionally biased region" description="Basic and acidic residues" evidence="8">
    <location>
        <begin position="324"/>
        <end position="337"/>
    </location>
</feature>
<dbReference type="STRING" id="133381.A0A2T9ZIH3"/>
<evidence type="ECO:0000256" key="7">
    <source>
        <dbReference type="PROSITE-ProRule" id="PRU00782"/>
    </source>
</evidence>
<keyword evidence="6 7" id="KW-0009">Actin-binding</keyword>
<dbReference type="Proteomes" id="UP000245609">
    <property type="component" value="Unassembled WGS sequence"/>
</dbReference>
<evidence type="ECO:0000256" key="8">
    <source>
        <dbReference type="SAM" id="MobiDB-lite"/>
    </source>
</evidence>
<keyword evidence="2 7" id="KW-0067">ATP-binding</keyword>
<feature type="domain" description="Dilute" evidence="9">
    <location>
        <begin position="1461"/>
        <end position="1734"/>
    </location>
</feature>
<evidence type="ECO:0000256" key="1">
    <source>
        <dbReference type="ARBA" id="ARBA00022741"/>
    </source>
</evidence>
<dbReference type="Gene3D" id="1.20.58.530">
    <property type="match status" value="1"/>
</dbReference>
<dbReference type="GO" id="GO:0003774">
    <property type="term" value="F:cytoskeletal motor activity"/>
    <property type="evidence" value="ECO:0007669"/>
    <property type="project" value="UniProtKB-UniRule"/>
</dbReference>
<dbReference type="GO" id="GO:0003779">
    <property type="term" value="F:actin binding"/>
    <property type="evidence" value="ECO:0007669"/>
    <property type="project" value="UniProtKB-KW"/>
</dbReference>
<feature type="compositionally biased region" description="Low complexity" evidence="8">
    <location>
        <begin position="1260"/>
        <end position="1273"/>
    </location>
</feature>
<dbReference type="InterPro" id="IPR036961">
    <property type="entry name" value="Kinesin_motor_dom_sf"/>
</dbReference>
<dbReference type="InterPro" id="IPR001609">
    <property type="entry name" value="Myosin_head_motor_dom-like"/>
</dbReference>
<keyword evidence="3" id="KW-0175">Coiled coil</keyword>
<feature type="compositionally biased region" description="Polar residues" evidence="8">
    <location>
        <begin position="1216"/>
        <end position="1225"/>
    </location>
</feature>
<feature type="region of interest" description="Disordered" evidence="8">
    <location>
        <begin position="1213"/>
        <end position="1301"/>
    </location>
</feature>
<comment type="caution">
    <text evidence="11">The sequence shown here is derived from an EMBL/GenBank/DDBJ whole genome shotgun (WGS) entry which is preliminary data.</text>
</comment>
<dbReference type="PANTHER" id="PTHR13140">
    <property type="entry name" value="MYOSIN"/>
    <property type="match status" value="1"/>
</dbReference>
<dbReference type="GO" id="GO:0005524">
    <property type="term" value="F:ATP binding"/>
    <property type="evidence" value="ECO:0007669"/>
    <property type="project" value="UniProtKB-UniRule"/>
</dbReference>
<dbReference type="Gene3D" id="3.40.850.10">
    <property type="entry name" value="Kinesin motor domain"/>
    <property type="match status" value="1"/>
</dbReference>
<name>A0A2T9ZIH3_9FUNG</name>
<gene>
    <name evidence="11" type="ORF">BB560_001087</name>
</gene>
<evidence type="ECO:0000259" key="10">
    <source>
        <dbReference type="PROSITE" id="PS51456"/>
    </source>
</evidence>
<dbReference type="InterPro" id="IPR002710">
    <property type="entry name" value="Dilute_dom"/>
</dbReference>
<feature type="region of interest" description="Actin-binding" evidence="7">
    <location>
        <begin position="707"/>
        <end position="729"/>
    </location>
</feature>
<protein>
    <recommendedName>
        <fullName evidence="13">Myosin motor domain-containing protein</fullName>
    </recommendedName>
</protein>
<dbReference type="PROSITE" id="PS51126">
    <property type="entry name" value="DILUTE"/>
    <property type="match status" value="1"/>
</dbReference>
<dbReference type="PRINTS" id="PR00193">
    <property type="entry name" value="MYOSINHEAVY"/>
</dbReference>
<dbReference type="SUPFAM" id="SSF52540">
    <property type="entry name" value="P-loop containing nucleoside triphosphate hydrolases"/>
    <property type="match status" value="1"/>
</dbReference>
<reference evidence="11 12" key="1">
    <citation type="journal article" date="2018" name="MBio">
        <title>Comparative Genomics Reveals the Core Gene Toolbox for the Fungus-Insect Symbiosis.</title>
        <authorList>
            <person name="Wang Y."/>
            <person name="Stata M."/>
            <person name="Wang W."/>
            <person name="Stajich J.E."/>
            <person name="White M.M."/>
            <person name="Moncalvo J.M."/>
        </authorList>
    </citation>
    <scope>NUCLEOTIDE SEQUENCE [LARGE SCALE GENOMIC DNA]</scope>
    <source>
        <strain evidence="11 12">SC-DP-2</strain>
    </source>
</reference>
<evidence type="ECO:0000256" key="2">
    <source>
        <dbReference type="ARBA" id="ARBA00022840"/>
    </source>
</evidence>
<dbReference type="Pfam" id="PF01843">
    <property type="entry name" value="DIL"/>
    <property type="match status" value="1"/>
</dbReference>
<evidence type="ECO:0000256" key="5">
    <source>
        <dbReference type="ARBA" id="ARBA00023175"/>
    </source>
</evidence>
<accession>A0A2T9ZIH3</accession>
<evidence type="ECO:0000256" key="6">
    <source>
        <dbReference type="ARBA" id="ARBA00023203"/>
    </source>
</evidence>
<feature type="region of interest" description="Disordered" evidence="8">
    <location>
        <begin position="317"/>
        <end position="337"/>
    </location>
</feature>
<proteinExistence type="inferred from homology"/>
<feature type="binding site" evidence="7">
    <location>
        <begin position="197"/>
        <end position="204"/>
    </location>
    <ligand>
        <name>ATP</name>
        <dbReference type="ChEBI" id="CHEBI:30616"/>
    </ligand>
</feature>
<dbReference type="EMBL" id="MBFS01000127">
    <property type="protein sequence ID" value="PVV04406.1"/>
    <property type="molecule type" value="Genomic_DNA"/>
</dbReference>
<dbReference type="GO" id="GO:0016459">
    <property type="term" value="C:myosin complex"/>
    <property type="evidence" value="ECO:0007669"/>
    <property type="project" value="UniProtKB-KW"/>
</dbReference>
<feature type="compositionally biased region" description="Basic and acidic residues" evidence="8">
    <location>
        <begin position="1227"/>
        <end position="1241"/>
    </location>
</feature>
<evidence type="ECO:0008006" key="13">
    <source>
        <dbReference type="Google" id="ProtNLM"/>
    </source>
</evidence>
<evidence type="ECO:0000256" key="4">
    <source>
        <dbReference type="ARBA" id="ARBA00023123"/>
    </source>
</evidence>
<feature type="compositionally biased region" description="Basic and acidic residues" evidence="8">
    <location>
        <begin position="1274"/>
        <end position="1293"/>
    </location>
</feature>
<evidence type="ECO:0000256" key="3">
    <source>
        <dbReference type="ARBA" id="ARBA00023054"/>
    </source>
</evidence>
<keyword evidence="5 7" id="KW-0505">Motor protein</keyword>
<evidence type="ECO:0000313" key="11">
    <source>
        <dbReference type="EMBL" id="PVV04406.1"/>
    </source>
</evidence>
<evidence type="ECO:0000259" key="9">
    <source>
        <dbReference type="PROSITE" id="PS51126"/>
    </source>
</evidence>
<keyword evidence="1 7" id="KW-0547">Nucleotide-binding</keyword>
<keyword evidence="4 7" id="KW-0518">Myosin</keyword>
<dbReference type="Gene3D" id="1.20.120.720">
    <property type="entry name" value="Myosin VI head, motor domain, U50 subdomain"/>
    <property type="match status" value="1"/>
</dbReference>
<feature type="domain" description="Myosin motor" evidence="10">
    <location>
        <begin position="102"/>
        <end position="827"/>
    </location>
</feature>
<dbReference type="Pfam" id="PF00063">
    <property type="entry name" value="Myosin_head"/>
    <property type="match status" value="1"/>
</dbReference>
<dbReference type="PROSITE" id="PS51456">
    <property type="entry name" value="MYOSIN_MOTOR"/>
    <property type="match status" value="1"/>
</dbReference>
<dbReference type="InterPro" id="IPR027417">
    <property type="entry name" value="P-loop_NTPase"/>
</dbReference>
<dbReference type="SMART" id="SM00242">
    <property type="entry name" value="MYSc"/>
    <property type="match status" value="1"/>
</dbReference>
<dbReference type="OrthoDB" id="6108017at2759"/>
<dbReference type="PROSITE" id="PS50096">
    <property type="entry name" value="IQ"/>
    <property type="match status" value="1"/>
</dbReference>
<evidence type="ECO:0000313" key="12">
    <source>
        <dbReference type="Proteomes" id="UP000245609"/>
    </source>
</evidence>
<sequence>MPETKAEQSIPVEKCSNSGDGFDITNLEVELEKYKKGVSVFIQSEKEGYISAKLNWLKLNTKKDAVKISFTTDLNKTKEIKIQISELISGEKTLPTILNENGSISDLANIDFPTEPKVLDTLNQRFKSNNYYTYVGPVLIYLNPFNSYNFYTSARTTQLYDLNNKNNVLVPHINSFGNKVYTKAIKKFKDQTVMFLGSSGSGKSSNFKHLIQYLVFLNSMKIENPIEATIADLLENINTIINVFTTENTSQNNNSSRSLQFVQIDYNKDGLIRDISFDIIMMESSVPIISKTKLSSIPIFDALIEFDSAQGGSKWKLGNFSESNRNEENSTKSTKAQDDNKYNKIIGKLEKALAFIGVDEQEKTEIYNILASLLHLSALAFTKEKEDTGNTLTANANFEVFVALLQLEKSEFEKLFLKKVVPIGPEKITSNTGGKEIKSKAEVVSTYIYSKLLKWINEKINSKASSLIKFCRPKKYNEQRSNAIKISVLDACGYEIKSNNGLDQFCVNYVNEKFYSTYIQTHFFHNNDTVDSSKVLSYVQEIKRFGECIADIEGKNGLIQIIENSCLTGPLNSFDLTERIEKNKFFRTIKVKENPENKKKIAFSGFYKQKTKKSEFIVKHYFGETHYNADGFVENNQGVSNTVVKLLSTSGLGTLTKILAGDIEEASRKPLKETEFPKKIEEVSFNLSDRNTKLETKKHLGQLQPTLDDILDKIEKSEFNYVLCLSPNTNKKSIEINNKTVLSQIKSLKIVELSHLHNSVFENQMEKFSFIQKYNFLIDYFCETNNEDDVINKIMDIANVDFYYYKINKTVILFGTHAKRLLESAIKAKINLDSKKVVKRSKRIVRRTDLMYNEDDVLKLQKMVRLALEMKQDTKKQKEMAAIKIQSLARGFQSKKKIYTLDKGSESDFTNIYQNFMQVQIKRPDLEQKLEFYKRMKTTSIKRTCFYKMRLNCLKAMSNKASQVNPNSEALFDKTGISLISIFSKKIASLENKLEYETERGKLNQTNNSRESIRNSIVSVPESVLKKIENVQSMVTNSLFDHNVRITESCNKLELEAKTLQQENVFLFEMLVQLQQHVSMLMFKADASKKSAAEIEDRQNKKINEVLRKVDYLGSLVEYGEDQVNKDKYKIAAMETVSASSSEVGEDDFLAEIFEVKDTESDKDISIHNKYKPSNEIKVSEPLETHRNSTKDGIKEDPINQIIKKPTKLIVKENNKLTSPSSASKVNEIDDKSTKTKKEVSNTKPKSSYSKMRVQKMAFNLENSNSNSKLSKTSNEKSNDPRKETAEESKPKLNDLTLQEKAPRELNYKEILEGIDDSSIFDNEYKSQNSSVDPRFVMFGESSNGPSSIIGEGNPFDTTKPVNLAISEVKKNLAGVNVDKQYKKDIFIYSKLPGTNVGTLEQADCIEEVLLSKKIIDEVSTLLSNVLLPSIKNEKSSRLLTIPSNLTGLVVVKMMNYGLASRIVLLVENSIKKIAQSLQDEKNLGNVLFWVKNIQELSGIIKYGFKVNQINFKNYGEMKDSRSISLENIKKLYLQVYEKATENVIKKISEKKLFGLNPLSKTQIGSRQGSFKATFDESGRGFLQKMFKMTDFLNELLIIVNNFRLNVDFIERLFRQILEHISHEVLNKIADNKILCTTPVCREITTFVSKIDSWTRENNIPKAEKGLRPIIQALDFIEYISSEFTIKELSTKNVMKKYTAIPNAALERIIENVSNNQSHLNSDVNELLVFIQSKNSETALIETTSEKSTNSYEPNERFPFQIRSVKELTISMPNYLDLKILKFIATSEINQTDEHDTETDFEYGFN</sequence>